<gene>
    <name evidence="3" type="ORF">GCM10022271_08410</name>
</gene>
<dbReference type="Proteomes" id="UP001501456">
    <property type="component" value="Unassembled WGS sequence"/>
</dbReference>
<keyword evidence="4" id="KW-1185">Reference proteome</keyword>
<evidence type="ECO:0000313" key="4">
    <source>
        <dbReference type="Proteomes" id="UP001501456"/>
    </source>
</evidence>
<dbReference type="CDD" id="cd02440">
    <property type="entry name" value="AdoMet_MTases"/>
    <property type="match status" value="1"/>
</dbReference>
<accession>A0ABP7GYF0</accession>
<dbReference type="NCBIfam" id="NF037959">
    <property type="entry name" value="MFS_SpdSyn"/>
    <property type="match status" value="1"/>
</dbReference>
<dbReference type="InterPro" id="IPR029063">
    <property type="entry name" value="SAM-dependent_MTases_sf"/>
</dbReference>
<dbReference type="GO" id="GO:0032259">
    <property type="term" value="P:methylation"/>
    <property type="evidence" value="ECO:0007669"/>
    <property type="project" value="UniProtKB-KW"/>
</dbReference>
<dbReference type="SUPFAM" id="SSF53335">
    <property type="entry name" value="S-adenosyl-L-methionine-dependent methyltransferases"/>
    <property type="match status" value="1"/>
</dbReference>
<dbReference type="RefSeq" id="WP_344727428.1">
    <property type="nucleotide sequence ID" value="NZ_BAABBI010000001.1"/>
</dbReference>
<dbReference type="GO" id="GO:0008168">
    <property type="term" value="F:methyltransferase activity"/>
    <property type="evidence" value="ECO:0007669"/>
    <property type="project" value="UniProtKB-KW"/>
</dbReference>
<evidence type="ECO:0000256" key="1">
    <source>
        <dbReference type="ARBA" id="ARBA00023115"/>
    </source>
</evidence>
<protein>
    <submittedName>
        <fullName evidence="3">Methyltransferase domain-containing protein</fullName>
    </submittedName>
</protein>
<organism evidence="3 4">
    <name type="scientific">Corallibacter vietnamensis</name>
    <dbReference type="NCBI Taxonomy" id="904130"/>
    <lineage>
        <taxon>Bacteria</taxon>
        <taxon>Pseudomonadati</taxon>
        <taxon>Bacteroidota</taxon>
        <taxon>Flavobacteriia</taxon>
        <taxon>Flavobacteriales</taxon>
        <taxon>Flavobacteriaceae</taxon>
        <taxon>Corallibacter</taxon>
    </lineage>
</organism>
<dbReference type="Gene3D" id="3.40.50.150">
    <property type="entry name" value="Vaccinia Virus protein VP39"/>
    <property type="match status" value="1"/>
</dbReference>
<sequence>MNKHCPNKASLFIIFVCMVRLLSYLYPITKKIKSDVNGVLEITWYNGKKHLNSKNANYSYGSLQRILKFGLEKIDLHKVRSVLLLGLGGGSVIKTLHEDFNFEGVITAVDIDPEIIKIAKEEFALQTNNKLHIICDDALNYVAQNSSTYDLIIVDLFIDTEVPKQFLEHQFWQNVIRLKSAKGCLLFNASLKTHIEQNLETVISYLKTKVYKVDVYEKVNDTNTVVVANSI</sequence>
<keyword evidence="2" id="KW-0812">Transmembrane</keyword>
<feature type="transmembrane region" description="Helical" evidence="2">
    <location>
        <begin position="9"/>
        <end position="26"/>
    </location>
</feature>
<comment type="caution">
    <text evidence="3">The sequence shown here is derived from an EMBL/GenBank/DDBJ whole genome shotgun (WGS) entry which is preliminary data.</text>
</comment>
<name>A0ABP7GYF0_9FLAO</name>
<dbReference type="PANTHER" id="PTHR43317:SF1">
    <property type="entry name" value="THERMOSPERMINE SYNTHASE ACAULIS5"/>
    <property type="match status" value="1"/>
</dbReference>
<evidence type="ECO:0000256" key="2">
    <source>
        <dbReference type="SAM" id="Phobius"/>
    </source>
</evidence>
<keyword evidence="3" id="KW-0808">Transferase</keyword>
<dbReference type="PANTHER" id="PTHR43317">
    <property type="entry name" value="THERMOSPERMINE SYNTHASE ACAULIS5"/>
    <property type="match status" value="1"/>
</dbReference>
<keyword evidence="3" id="KW-0489">Methyltransferase</keyword>
<dbReference type="EMBL" id="BAABBI010000001">
    <property type="protein sequence ID" value="GAA3778448.1"/>
    <property type="molecule type" value="Genomic_DNA"/>
</dbReference>
<evidence type="ECO:0000313" key="3">
    <source>
        <dbReference type="EMBL" id="GAA3778448.1"/>
    </source>
</evidence>
<keyword evidence="2" id="KW-1133">Transmembrane helix</keyword>
<keyword evidence="2" id="KW-0472">Membrane</keyword>
<reference evidence="4" key="1">
    <citation type="journal article" date="2019" name="Int. J. Syst. Evol. Microbiol.">
        <title>The Global Catalogue of Microorganisms (GCM) 10K type strain sequencing project: providing services to taxonomists for standard genome sequencing and annotation.</title>
        <authorList>
            <consortium name="The Broad Institute Genomics Platform"/>
            <consortium name="The Broad Institute Genome Sequencing Center for Infectious Disease"/>
            <person name="Wu L."/>
            <person name="Ma J."/>
        </authorList>
    </citation>
    <scope>NUCLEOTIDE SEQUENCE [LARGE SCALE GENOMIC DNA]</scope>
    <source>
        <strain evidence="4">JCM 17525</strain>
    </source>
</reference>
<keyword evidence="1" id="KW-0620">Polyamine biosynthesis</keyword>
<dbReference type="Pfam" id="PF01564">
    <property type="entry name" value="Spermine_synth"/>
    <property type="match status" value="1"/>
</dbReference>
<proteinExistence type="predicted"/>